<dbReference type="EC" id="2.3.1.41" evidence="2"/>
<dbReference type="InterPro" id="IPR016039">
    <property type="entry name" value="Thiolase-like"/>
</dbReference>
<comment type="similarity">
    <text evidence="1 4">Belongs to the thiolase-like superfamily. Beta-ketoacyl-ACP synthases family.</text>
</comment>
<gene>
    <name evidence="6" type="ORF">DSPE1174_LOCUS16351</name>
</gene>
<evidence type="ECO:0000256" key="4">
    <source>
        <dbReference type="RuleBase" id="RU003694"/>
    </source>
</evidence>
<dbReference type="EMBL" id="HBGS01031912">
    <property type="protein sequence ID" value="CAD9432328.1"/>
    <property type="molecule type" value="Transcribed_RNA"/>
</dbReference>
<proteinExistence type="inferred from homology"/>
<protein>
    <recommendedName>
        <fullName evidence="2">beta-ketoacyl-[acyl-carrier-protein] synthase I</fullName>
        <ecNumber evidence="2">2.3.1.41</ecNumber>
    </recommendedName>
</protein>
<dbReference type="PANTHER" id="PTHR11712">
    <property type="entry name" value="POLYKETIDE SYNTHASE-RELATED"/>
    <property type="match status" value="1"/>
</dbReference>
<dbReference type="InterPro" id="IPR014030">
    <property type="entry name" value="Ketoacyl_synth_N"/>
</dbReference>
<dbReference type="SMART" id="SM00825">
    <property type="entry name" value="PKS_KS"/>
    <property type="match status" value="1"/>
</dbReference>
<accession>A0A7S2CPZ7</accession>
<evidence type="ECO:0000256" key="3">
    <source>
        <dbReference type="ARBA" id="ARBA00022679"/>
    </source>
</evidence>
<evidence type="ECO:0000259" key="5">
    <source>
        <dbReference type="PROSITE" id="PS52004"/>
    </source>
</evidence>
<dbReference type="InterPro" id="IPR014031">
    <property type="entry name" value="Ketoacyl_synth_C"/>
</dbReference>
<dbReference type="Gene3D" id="3.40.47.10">
    <property type="match status" value="1"/>
</dbReference>
<dbReference type="InterPro" id="IPR020841">
    <property type="entry name" value="PKS_Beta-ketoAc_synthase_dom"/>
</dbReference>
<dbReference type="InterPro" id="IPR000794">
    <property type="entry name" value="Beta-ketoacyl_synthase"/>
</dbReference>
<dbReference type="Pfam" id="PF00109">
    <property type="entry name" value="ketoacyl-synt"/>
    <property type="match status" value="1"/>
</dbReference>
<keyword evidence="3 4" id="KW-0808">Transferase</keyword>
<dbReference type="CDD" id="cd00834">
    <property type="entry name" value="KAS_I_II"/>
    <property type="match status" value="1"/>
</dbReference>
<evidence type="ECO:0000256" key="2">
    <source>
        <dbReference type="ARBA" id="ARBA00013191"/>
    </source>
</evidence>
<evidence type="ECO:0000256" key="1">
    <source>
        <dbReference type="ARBA" id="ARBA00008467"/>
    </source>
</evidence>
<reference evidence="6" key="1">
    <citation type="submission" date="2021-01" db="EMBL/GenBank/DDBJ databases">
        <authorList>
            <person name="Corre E."/>
            <person name="Pelletier E."/>
            <person name="Niang G."/>
            <person name="Scheremetjew M."/>
            <person name="Finn R."/>
            <person name="Kale V."/>
            <person name="Holt S."/>
            <person name="Cochrane G."/>
            <person name="Meng A."/>
            <person name="Brown T."/>
            <person name="Cohen L."/>
        </authorList>
    </citation>
    <scope>NUCLEOTIDE SEQUENCE</scope>
    <source>
        <strain evidence="6">CCMP1381</strain>
    </source>
</reference>
<dbReference type="GO" id="GO:0005739">
    <property type="term" value="C:mitochondrion"/>
    <property type="evidence" value="ECO:0007669"/>
    <property type="project" value="TreeGrafter"/>
</dbReference>
<dbReference type="PROSITE" id="PS52004">
    <property type="entry name" value="KS3_2"/>
    <property type="match status" value="1"/>
</dbReference>
<dbReference type="GO" id="GO:0004315">
    <property type="term" value="F:3-oxoacyl-[acyl-carrier-protein] synthase activity"/>
    <property type="evidence" value="ECO:0007669"/>
    <property type="project" value="UniProtKB-EC"/>
</dbReference>
<dbReference type="GO" id="GO:0006633">
    <property type="term" value="P:fatty acid biosynthetic process"/>
    <property type="evidence" value="ECO:0007669"/>
    <property type="project" value="TreeGrafter"/>
</dbReference>
<name>A0A7S2CPZ7_9STRA</name>
<dbReference type="Pfam" id="PF02801">
    <property type="entry name" value="Ketoacyl-synt_C"/>
    <property type="match status" value="1"/>
</dbReference>
<sequence>MAAFCRMRALTTRFNDDPEAASRPFDSMRSGFVMAEGAAILVLEELDHATARGAPCLAEVSGYGLSGDAHHITAPHESGDAALRAMQAALRNSGYTPDAIDYVNAHATSTPSGDDVEGLAIDRFSGGSSALMVSSTKGSTGHLLGAAGAVEAAFTVLALKEGVVPGTRNLREPSQAFGWTHASLDPSVHFVERKLNAALSNSFGFGGTNASLLLTAIR</sequence>
<dbReference type="PANTHER" id="PTHR11712:SF336">
    <property type="entry name" value="3-OXOACYL-[ACYL-CARRIER-PROTEIN] SYNTHASE, MITOCHONDRIAL"/>
    <property type="match status" value="1"/>
</dbReference>
<dbReference type="SUPFAM" id="SSF53901">
    <property type="entry name" value="Thiolase-like"/>
    <property type="match status" value="1"/>
</dbReference>
<dbReference type="AlphaFoldDB" id="A0A7S2CPZ7"/>
<evidence type="ECO:0000313" key="6">
    <source>
        <dbReference type="EMBL" id="CAD9432328.1"/>
    </source>
</evidence>
<organism evidence="6">
    <name type="scientific">Octactis speculum</name>
    <dbReference type="NCBI Taxonomy" id="3111310"/>
    <lineage>
        <taxon>Eukaryota</taxon>
        <taxon>Sar</taxon>
        <taxon>Stramenopiles</taxon>
        <taxon>Ochrophyta</taxon>
        <taxon>Dictyochophyceae</taxon>
        <taxon>Dictyochales</taxon>
        <taxon>Dictyochaceae</taxon>
        <taxon>Octactis</taxon>
    </lineage>
</organism>
<feature type="domain" description="Ketosynthase family 3 (KS3)" evidence="5">
    <location>
        <begin position="1"/>
        <end position="216"/>
    </location>
</feature>